<feature type="transmembrane region" description="Helical" evidence="9">
    <location>
        <begin position="95"/>
        <end position="115"/>
    </location>
</feature>
<evidence type="ECO:0000256" key="7">
    <source>
        <dbReference type="ARBA" id="ARBA00023136"/>
    </source>
</evidence>
<feature type="transmembrane region" description="Helical" evidence="9">
    <location>
        <begin position="443"/>
        <end position="463"/>
    </location>
</feature>
<dbReference type="EMBL" id="JBANRG010000047">
    <property type="protein sequence ID" value="KAK7445466.1"/>
    <property type="molecule type" value="Genomic_DNA"/>
</dbReference>
<evidence type="ECO:0000313" key="11">
    <source>
        <dbReference type="EMBL" id="KAK7445466.1"/>
    </source>
</evidence>
<organism evidence="11 12">
    <name type="scientific">Marasmiellus scandens</name>
    <dbReference type="NCBI Taxonomy" id="2682957"/>
    <lineage>
        <taxon>Eukaryota</taxon>
        <taxon>Fungi</taxon>
        <taxon>Dikarya</taxon>
        <taxon>Basidiomycota</taxon>
        <taxon>Agaricomycotina</taxon>
        <taxon>Agaricomycetes</taxon>
        <taxon>Agaricomycetidae</taxon>
        <taxon>Agaricales</taxon>
        <taxon>Marasmiineae</taxon>
        <taxon>Omphalotaceae</taxon>
        <taxon>Marasmiellus</taxon>
    </lineage>
</organism>
<feature type="compositionally biased region" description="Basic residues" evidence="8">
    <location>
        <begin position="468"/>
        <end position="484"/>
    </location>
</feature>
<feature type="compositionally biased region" description="Basic and acidic residues" evidence="8">
    <location>
        <begin position="542"/>
        <end position="569"/>
    </location>
</feature>
<feature type="compositionally biased region" description="Basic and acidic residues" evidence="8">
    <location>
        <begin position="622"/>
        <end position="636"/>
    </location>
</feature>
<feature type="transmembrane region" description="Helical" evidence="9">
    <location>
        <begin position="165"/>
        <end position="185"/>
    </location>
</feature>
<dbReference type="SUPFAM" id="SSF161111">
    <property type="entry name" value="Cation efflux protein transmembrane domain-like"/>
    <property type="match status" value="1"/>
</dbReference>
<feature type="transmembrane region" description="Helical" evidence="9">
    <location>
        <begin position="53"/>
        <end position="75"/>
    </location>
</feature>
<comment type="caution">
    <text evidence="11">The sequence shown here is derived from an EMBL/GenBank/DDBJ whole genome shotgun (WGS) entry which is preliminary data.</text>
</comment>
<evidence type="ECO:0000256" key="1">
    <source>
        <dbReference type="ARBA" id="ARBA00004141"/>
    </source>
</evidence>
<feature type="transmembrane region" description="Helical" evidence="9">
    <location>
        <begin position="28"/>
        <end position="46"/>
    </location>
</feature>
<evidence type="ECO:0000256" key="6">
    <source>
        <dbReference type="ARBA" id="ARBA00023065"/>
    </source>
</evidence>
<feature type="transmembrane region" description="Helical" evidence="9">
    <location>
        <begin position="675"/>
        <end position="693"/>
    </location>
</feature>
<feature type="transmembrane region" description="Helical" evidence="9">
    <location>
        <begin position="231"/>
        <end position="255"/>
    </location>
</feature>
<keyword evidence="6" id="KW-0406">Ion transport</keyword>
<feature type="domain" description="Cation efflux protein transmembrane" evidence="10">
    <location>
        <begin position="342"/>
        <end position="700"/>
    </location>
</feature>
<dbReference type="InterPro" id="IPR058533">
    <property type="entry name" value="Cation_efflux_TM"/>
</dbReference>
<dbReference type="InterPro" id="IPR002524">
    <property type="entry name" value="Cation_efflux"/>
</dbReference>
<evidence type="ECO:0000256" key="9">
    <source>
        <dbReference type="SAM" id="Phobius"/>
    </source>
</evidence>
<feature type="region of interest" description="Disordered" evidence="8">
    <location>
        <begin position="606"/>
        <end position="636"/>
    </location>
</feature>
<name>A0ABR1J2Q7_9AGAR</name>
<accession>A0ABR1J2Q7</accession>
<evidence type="ECO:0000259" key="10">
    <source>
        <dbReference type="Pfam" id="PF01545"/>
    </source>
</evidence>
<dbReference type="Proteomes" id="UP001498398">
    <property type="component" value="Unassembled WGS sequence"/>
</dbReference>
<dbReference type="Pfam" id="PF01545">
    <property type="entry name" value="Cation_efflux"/>
    <property type="match status" value="1"/>
</dbReference>
<dbReference type="InterPro" id="IPR027469">
    <property type="entry name" value="Cation_efflux_TMD_sf"/>
</dbReference>
<proteinExistence type="inferred from homology"/>
<feature type="transmembrane region" description="Helical" evidence="9">
    <location>
        <begin position="267"/>
        <end position="287"/>
    </location>
</feature>
<sequence length="803" mass="87942">MSVPDAKTRSKISLNPSKVLTTSIPSRLLPQIFLSNLLFVASLLVAKEWLLDLDVGVFWVTMRVLACGGVGVLIWEGVSGQFGDKWRNIEWPVLGLASLLVFIQQGCLFTALYRLSAIRTIIFIQFSSLWVDTLVSTSATRKSLAIVSALALAVVSDTQLSSNKLMSVLPGYVALVVHGVASVALEHTHGVLNPSLGMTFTVAISTLVASVFALPLYLMRSVFLGFPSAPVLPLLSLACLPFVAYSVLILSPISARTLKNVSPVPKHFILSFPFSFVSSATFGPLAFNQFPAWSDLVVGCLLYIGMYPQNTESLAVTPKTPTSRLLRSYLKTIISNPESRRIFYFLMLNMCYMLVQMLYGVWTNSLGLISDAIHMAFDCMAIAVGLFASVMATWEPNERFTYGYGRIETLSGFANGIFLILISVFIVFEAIQRIIDPPEMDTSQLLLVSSLGLAVNLFGMFAMGGHHHHGGHSHSHGHSHGHSHDHREHAHSPVPTPQSLTHSHSHSHSHSSLPESSHSHTSDHSHSHSPEHSHSSGHSHSHVADCDDMHSHSHSHSVDHSSPDHEHFEKKMKRAFLGAPLQINLPDGNSLGDDVATPLTPSYSFGHDDHFKTHHNSGRTPNLHDHSHAPHSHEGHSHNMRGVFLHVMADTLGSVGVILSTLLIQFYGWTGFDPIASLFIAILIAASVIPLVIDTGKVLCLDNDDRSVKIQEALSALSSIEGLASYSNPRFWPKDASSVIGSIHIQLAPSPSSLDPHAPHSVQKVTYSRLDRVVERVDTLLRQRISGLEELTIQVEENRIRVL</sequence>
<reference evidence="11 12" key="1">
    <citation type="submission" date="2024-01" db="EMBL/GenBank/DDBJ databases">
        <title>A draft genome for the cacao thread blight pathogen Marasmiellus scandens.</title>
        <authorList>
            <person name="Baruah I.K."/>
            <person name="Leung J."/>
            <person name="Bukari Y."/>
            <person name="Amoako-Attah I."/>
            <person name="Meinhardt L.W."/>
            <person name="Bailey B.A."/>
            <person name="Cohen S.P."/>
        </authorList>
    </citation>
    <scope>NUCLEOTIDE SEQUENCE [LARGE SCALE GENOMIC DNA]</scope>
    <source>
        <strain evidence="11 12">GH-19</strain>
    </source>
</reference>
<keyword evidence="3" id="KW-0813">Transport</keyword>
<feature type="compositionally biased region" description="Basic and acidic residues" evidence="8">
    <location>
        <begin position="517"/>
        <end position="534"/>
    </location>
</feature>
<evidence type="ECO:0000256" key="4">
    <source>
        <dbReference type="ARBA" id="ARBA00022692"/>
    </source>
</evidence>
<dbReference type="InterPro" id="IPR045316">
    <property type="entry name" value="Msc2-like"/>
</dbReference>
<comment type="similarity">
    <text evidence="2">Belongs to the cation diffusion facilitator (CDF) transporter (TC 2.A.4) family. SLC30A subfamily.</text>
</comment>
<evidence type="ECO:0000256" key="2">
    <source>
        <dbReference type="ARBA" id="ARBA00008873"/>
    </source>
</evidence>
<evidence type="ECO:0000256" key="3">
    <source>
        <dbReference type="ARBA" id="ARBA00022448"/>
    </source>
</evidence>
<dbReference type="NCBIfam" id="TIGR01297">
    <property type="entry name" value="CDF"/>
    <property type="match status" value="1"/>
</dbReference>
<dbReference type="PANTHER" id="PTHR45755:SF4">
    <property type="entry name" value="ZINC TRANSPORTER 7"/>
    <property type="match status" value="1"/>
</dbReference>
<gene>
    <name evidence="11" type="primary">MSC2</name>
    <name evidence="11" type="ORF">VKT23_014885</name>
</gene>
<feature type="transmembrane region" description="Helical" evidence="9">
    <location>
        <begin position="643"/>
        <end position="669"/>
    </location>
</feature>
<keyword evidence="12" id="KW-1185">Reference proteome</keyword>
<feature type="transmembrane region" description="Helical" evidence="9">
    <location>
        <begin position="342"/>
        <end position="361"/>
    </location>
</feature>
<evidence type="ECO:0000256" key="8">
    <source>
        <dbReference type="SAM" id="MobiDB-lite"/>
    </source>
</evidence>
<dbReference type="PANTHER" id="PTHR45755">
    <property type="match status" value="1"/>
</dbReference>
<feature type="region of interest" description="Disordered" evidence="8">
    <location>
        <begin position="468"/>
        <end position="569"/>
    </location>
</feature>
<evidence type="ECO:0000256" key="5">
    <source>
        <dbReference type="ARBA" id="ARBA00022989"/>
    </source>
</evidence>
<keyword evidence="7 9" id="KW-0472">Membrane</keyword>
<keyword evidence="5 9" id="KW-1133">Transmembrane helix</keyword>
<feature type="transmembrane region" description="Helical" evidence="9">
    <location>
        <begin position="373"/>
        <end position="392"/>
    </location>
</feature>
<evidence type="ECO:0000313" key="12">
    <source>
        <dbReference type="Proteomes" id="UP001498398"/>
    </source>
</evidence>
<dbReference type="Gene3D" id="1.20.1510.10">
    <property type="entry name" value="Cation efflux protein transmembrane domain"/>
    <property type="match status" value="2"/>
</dbReference>
<comment type="subcellular location">
    <subcellularLocation>
        <location evidence="1">Membrane</location>
        <topology evidence="1">Multi-pass membrane protein</topology>
    </subcellularLocation>
</comment>
<protein>
    <submittedName>
        <fullName evidence="11">Zinc transporter msc2</fullName>
    </submittedName>
</protein>
<feature type="transmembrane region" description="Helical" evidence="9">
    <location>
        <begin position="413"/>
        <end position="431"/>
    </location>
</feature>
<keyword evidence="4 9" id="KW-0812">Transmembrane</keyword>
<feature type="transmembrane region" description="Helical" evidence="9">
    <location>
        <begin position="197"/>
        <end position="219"/>
    </location>
</feature>